<dbReference type="InterPro" id="IPR036541">
    <property type="entry name" value="PLipase_A1_sf"/>
</dbReference>
<dbReference type="GO" id="GO:0004623">
    <property type="term" value="F:phospholipase A2 activity"/>
    <property type="evidence" value="ECO:0007669"/>
    <property type="project" value="UniProtKB-EC"/>
</dbReference>
<protein>
    <submittedName>
        <fullName evidence="1">Phospholipase A1</fullName>
        <ecNumber evidence="1">3.1.1.4</ecNumber>
    </submittedName>
</protein>
<evidence type="ECO:0000313" key="1">
    <source>
        <dbReference type="EMBL" id="EJW97679.1"/>
    </source>
</evidence>
<dbReference type="InterPro" id="IPR003187">
    <property type="entry name" value="PLipase_A1"/>
</dbReference>
<sequence length="103" mass="12230">GWIPIVDGGENKDILKYNGIFQMAANYRTNNKRLNCGVIVTQRKAWFGFNTQVELSYKFNNNENQYLFVQYYNGYGENLLEYNKYKNMIRIGFVIKPQDFSIY</sequence>
<organism evidence="1">
    <name type="scientific">gut metagenome</name>
    <dbReference type="NCBI Taxonomy" id="749906"/>
    <lineage>
        <taxon>unclassified sequences</taxon>
        <taxon>metagenomes</taxon>
        <taxon>organismal metagenomes</taxon>
    </lineage>
</organism>
<dbReference type="Gene3D" id="2.40.230.10">
    <property type="entry name" value="Phospholipase A1"/>
    <property type="match status" value="1"/>
</dbReference>
<keyword evidence="1" id="KW-0378">Hydrolase</keyword>
<dbReference type="EC" id="3.1.1.4" evidence="1"/>
<name>J9GE80_9ZZZZ</name>
<gene>
    <name evidence="1" type="ORF">EVA_14214</name>
</gene>
<proteinExistence type="predicted"/>
<dbReference type="EMBL" id="AMCI01004638">
    <property type="protein sequence ID" value="EJW97679.1"/>
    <property type="molecule type" value="Genomic_DNA"/>
</dbReference>
<dbReference type="SUPFAM" id="SSF56931">
    <property type="entry name" value="Outer membrane phospholipase A (OMPLA)"/>
    <property type="match status" value="1"/>
</dbReference>
<dbReference type="PRINTS" id="PR01486">
    <property type="entry name" value="PHPHLIPASEA1"/>
</dbReference>
<dbReference type="AlphaFoldDB" id="J9GE80"/>
<reference evidence="1" key="1">
    <citation type="journal article" date="2012" name="PLoS ONE">
        <title>Gene sets for utilization of primary and secondary nutrition supplies in the distal gut of endangered iberian lynx.</title>
        <authorList>
            <person name="Alcaide M."/>
            <person name="Messina E."/>
            <person name="Richter M."/>
            <person name="Bargiela R."/>
            <person name="Peplies J."/>
            <person name="Huws S.A."/>
            <person name="Newbold C.J."/>
            <person name="Golyshin P.N."/>
            <person name="Simon M.A."/>
            <person name="Lopez G."/>
            <person name="Yakimov M.M."/>
            <person name="Ferrer M."/>
        </authorList>
    </citation>
    <scope>NUCLEOTIDE SEQUENCE</scope>
</reference>
<feature type="non-terminal residue" evidence="1">
    <location>
        <position position="1"/>
    </location>
</feature>
<accession>J9GE80</accession>
<comment type="caution">
    <text evidence="1">The sequence shown here is derived from an EMBL/GenBank/DDBJ whole genome shotgun (WGS) entry which is preliminary data.</text>
</comment>
<dbReference type="GO" id="GO:0016020">
    <property type="term" value="C:membrane"/>
    <property type="evidence" value="ECO:0007669"/>
    <property type="project" value="InterPro"/>
</dbReference>
<dbReference type="Pfam" id="PF02253">
    <property type="entry name" value="PLA1"/>
    <property type="match status" value="1"/>
</dbReference>
<dbReference type="GO" id="GO:0006629">
    <property type="term" value="P:lipid metabolic process"/>
    <property type="evidence" value="ECO:0007669"/>
    <property type="project" value="InterPro"/>
</dbReference>